<dbReference type="GO" id="GO:0005886">
    <property type="term" value="C:plasma membrane"/>
    <property type="evidence" value="ECO:0007669"/>
    <property type="project" value="TreeGrafter"/>
</dbReference>
<dbReference type="Proteomes" id="UP001311915">
    <property type="component" value="Unassembled WGS sequence"/>
</dbReference>
<feature type="region of interest" description="Disordered" evidence="3">
    <location>
        <begin position="125"/>
        <end position="168"/>
    </location>
</feature>
<dbReference type="InterPro" id="IPR003245">
    <property type="entry name" value="Phytocyanin_dom"/>
</dbReference>
<dbReference type="FunFam" id="2.60.40.420:FF:000003">
    <property type="entry name" value="Blue copper"/>
    <property type="match status" value="1"/>
</dbReference>
<evidence type="ECO:0000256" key="2">
    <source>
        <dbReference type="ARBA" id="ARBA00023180"/>
    </source>
</evidence>
<evidence type="ECO:0000256" key="1">
    <source>
        <dbReference type="ARBA" id="ARBA00022723"/>
    </source>
</evidence>
<dbReference type="EMBL" id="JAWPEI010000003">
    <property type="protein sequence ID" value="KAK4731947.1"/>
    <property type="molecule type" value="Genomic_DNA"/>
</dbReference>
<dbReference type="AlphaFoldDB" id="A0AAV9M241"/>
<dbReference type="GO" id="GO:0046872">
    <property type="term" value="F:metal ion binding"/>
    <property type="evidence" value="ECO:0007669"/>
    <property type="project" value="UniProtKB-KW"/>
</dbReference>
<evidence type="ECO:0000313" key="7">
    <source>
        <dbReference type="Proteomes" id="UP001311915"/>
    </source>
</evidence>
<keyword evidence="2" id="KW-0325">Glycoprotein</keyword>
<keyword evidence="1" id="KW-0479">Metal-binding</keyword>
<dbReference type="InterPro" id="IPR008972">
    <property type="entry name" value="Cupredoxin"/>
</dbReference>
<reference evidence="6 7" key="1">
    <citation type="submission" date="2023-10" db="EMBL/GenBank/DDBJ databases">
        <title>Genome-Wide Identification Analysis in wild type Solanum Pinnatisectum Reveals Some Genes Defensing Phytophthora Infestans.</title>
        <authorList>
            <person name="Sun C."/>
        </authorList>
    </citation>
    <scope>NUCLEOTIDE SEQUENCE [LARGE SCALE GENOMIC DNA]</scope>
    <source>
        <strain evidence="6">LQN</strain>
        <tissue evidence="6">Leaf</tissue>
    </source>
</reference>
<evidence type="ECO:0000313" key="6">
    <source>
        <dbReference type="EMBL" id="KAK4731947.1"/>
    </source>
</evidence>
<feature type="chain" id="PRO_5043350704" description="Phytocyanin domain-containing protein" evidence="4">
    <location>
        <begin position="24"/>
        <end position="191"/>
    </location>
</feature>
<comment type="caution">
    <text evidence="6">The sequence shown here is derived from an EMBL/GenBank/DDBJ whole genome shotgun (WGS) entry which is preliminary data.</text>
</comment>
<evidence type="ECO:0000256" key="4">
    <source>
        <dbReference type="SAM" id="SignalP"/>
    </source>
</evidence>
<dbReference type="PANTHER" id="PTHR33021">
    <property type="entry name" value="BLUE COPPER PROTEIN"/>
    <property type="match status" value="1"/>
</dbReference>
<gene>
    <name evidence="6" type="ORF">R3W88_024935</name>
</gene>
<dbReference type="PROSITE" id="PS51485">
    <property type="entry name" value="PHYTOCYANIN"/>
    <property type="match status" value="1"/>
</dbReference>
<evidence type="ECO:0000259" key="5">
    <source>
        <dbReference type="PROSITE" id="PS51485"/>
    </source>
</evidence>
<sequence length="191" mass="21134">MILSKLTMFLFLMIFVFCGVSMGEVYKVGDSTGWTHNGHIDYKSWSSNKNFRVGDSIVFEYKQHMDNVVRVTHKNFNTCNATTTYATFNTGNDTFVIKRPGHFYFISSFPGHCQNGQRVDIRVLRPTKSSPSPSPSPTPPRAPSSSSSPPTEPITPSSTQAPAPSPSGSSEMLFSIKLWFSMLLIVVVAIV</sequence>
<feature type="compositionally biased region" description="Pro residues" evidence="3">
    <location>
        <begin position="132"/>
        <end position="142"/>
    </location>
</feature>
<dbReference type="GO" id="GO:0009055">
    <property type="term" value="F:electron transfer activity"/>
    <property type="evidence" value="ECO:0007669"/>
    <property type="project" value="InterPro"/>
</dbReference>
<dbReference type="Pfam" id="PF02298">
    <property type="entry name" value="Cu_bind_like"/>
    <property type="match status" value="1"/>
</dbReference>
<accession>A0AAV9M241</accession>
<keyword evidence="7" id="KW-1185">Reference proteome</keyword>
<feature type="signal peptide" evidence="4">
    <location>
        <begin position="1"/>
        <end position="23"/>
    </location>
</feature>
<proteinExistence type="predicted"/>
<keyword evidence="4" id="KW-0732">Signal</keyword>
<dbReference type="SUPFAM" id="SSF49503">
    <property type="entry name" value="Cupredoxins"/>
    <property type="match status" value="1"/>
</dbReference>
<dbReference type="InterPro" id="IPR039391">
    <property type="entry name" value="Phytocyanin-like"/>
</dbReference>
<feature type="domain" description="Phytocyanin" evidence="5">
    <location>
        <begin position="24"/>
        <end position="125"/>
    </location>
</feature>
<dbReference type="PANTHER" id="PTHR33021:SF235">
    <property type="entry name" value="COPPER ION BINDING _ ELECTRON CARRIER PROTEIN-RELATED"/>
    <property type="match status" value="1"/>
</dbReference>
<name>A0AAV9M241_9SOLN</name>
<dbReference type="Gene3D" id="2.60.40.420">
    <property type="entry name" value="Cupredoxins - blue copper proteins"/>
    <property type="match status" value="1"/>
</dbReference>
<protein>
    <recommendedName>
        <fullName evidence="5">Phytocyanin domain-containing protein</fullName>
    </recommendedName>
</protein>
<organism evidence="6 7">
    <name type="scientific">Solanum pinnatisectum</name>
    <name type="common">tansyleaf nightshade</name>
    <dbReference type="NCBI Taxonomy" id="50273"/>
    <lineage>
        <taxon>Eukaryota</taxon>
        <taxon>Viridiplantae</taxon>
        <taxon>Streptophyta</taxon>
        <taxon>Embryophyta</taxon>
        <taxon>Tracheophyta</taxon>
        <taxon>Spermatophyta</taxon>
        <taxon>Magnoliopsida</taxon>
        <taxon>eudicotyledons</taxon>
        <taxon>Gunneridae</taxon>
        <taxon>Pentapetalae</taxon>
        <taxon>asterids</taxon>
        <taxon>lamiids</taxon>
        <taxon>Solanales</taxon>
        <taxon>Solanaceae</taxon>
        <taxon>Solanoideae</taxon>
        <taxon>Solaneae</taxon>
        <taxon>Solanum</taxon>
    </lineage>
</organism>
<feature type="compositionally biased region" description="Low complexity" evidence="3">
    <location>
        <begin position="143"/>
        <end position="168"/>
    </location>
</feature>
<evidence type="ECO:0000256" key="3">
    <source>
        <dbReference type="SAM" id="MobiDB-lite"/>
    </source>
</evidence>